<comment type="caution">
    <text evidence="1">The sequence shown here is derived from an EMBL/GenBank/DDBJ whole genome shotgun (WGS) entry which is preliminary data.</text>
</comment>
<gene>
    <name evidence="1" type="ORF">AVEN_187947_1</name>
</gene>
<dbReference type="AlphaFoldDB" id="A0A4Y2E0U0"/>
<sequence length="100" mass="11506">MKSASGILPYSSFLKSSDCKSNFLYNGKGNIRSRILPCFQQKNKRRNALSYTTEIQKETTDKAAADFVYFFITEGEAQKAYKNKPLESNEETHFLYEKIS</sequence>
<proteinExistence type="predicted"/>
<keyword evidence="2" id="KW-1185">Reference proteome</keyword>
<dbReference type="Proteomes" id="UP000499080">
    <property type="component" value="Unassembled WGS sequence"/>
</dbReference>
<reference evidence="1 2" key="1">
    <citation type="journal article" date="2019" name="Sci. Rep.">
        <title>Orb-weaving spider Araneus ventricosus genome elucidates the spidroin gene catalogue.</title>
        <authorList>
            <person name="Kono N."/>
            <person name="Nakamura H."/>
            <person name="Ohtoshi R."/>
            <person name="Moran D.A.P."/>
            <person name="Shinohara A."/>
            <person name="Yoshida Y."/>
            <person name="Fujiwara M."/>
            <person name="Mori M."/>
            <person name="Tomita M."/>
            <person name="Arakawa K."/>
        </authorList>
    </citation>
    <scope>NUCLEOTIDE SEQUENCE [LARGE SCALE GENOMIC DNA]</scope>
</reference>
<evidence type="ECO:0000313" key="2">
    <source>
        <dbReference type="Proteomes" id="UP000499080"/>
    </source>
</evidence>
<protein>
    <submittedName>
        <fullName evidence="1">Uncharacterized protein</fullName>
    </submittedName>
</protein>
<dbReference type="EMBL" id="BGPR01000470">
    <property type="protein sequence ID" value="GBM21949.1"/>
    <property type="molecule type" value="Genomic_DNA"/>
</dbReference>
<organism evidence="1 2">
    <name type="scientific">Araneus ventricosus</name>
    <name type="common">Orbweaver spider</name>
    <name type="synonym">Epeira ventricosa</name>
    <dbReference type="NCBI Taxonomy" id="182803"/>
    <lineage>
        <taxon>Eukaryota</taxon>
        <taxon>Metazoa</taxon>
        <taxon>Ecdysozoa</taxon>
        <taxon>Arthropoda</taxon>
        <taxon>Chelicerata</taxon>
        <taxon>Arachnida</taxon>
        <taxon>Araneae</taxon>
        <taxon>Araneomorphae</taxon>
        <taxon>Entelegynae</taxon>
        <taxon>Araneoidea</taxon>
        <taxon>Araneidae</taxon>
        <taxon>Araneus</taxon>
    </lineage>
</organism>
<name>A0A4Y2E0U0_ARAVE</name>
<accession>A0A4Y2E0U0</accession>
<evidence type="ECO:0000313" key="1">
    <source>
        <dbReference type="EMBL" id="GBM21949.1"/>
    </source>
</evidence>